<evidence type="ECO:0000313" key="3">
    <source>
        <dbReference type="Proteomes" id="UP001150062"/>
    </source>
</evidence>
<dbReference type="PANTHER" id="PTHR12233">
    <property type="entry name" value="VACUOLAR PROTEIN SORTING 26 RELATED"/>
    <property type="match status" value="1"/>
</dbReference>
<name>A0ABQ8YMU8_9EUKA</name>
<dbReference type="Proteomes" id="UP001150062">
    <property type="component" value="Unassembled WGS sequence"/>
</dbReference>
<comment type="caution">
    <text evidence="2">The sequence shown here is derived from an EMBL/GenBank/DDBJ whole genome shotgun (WGS) entry which is preliminary data.</text>
</comment>
<accession>A0ABQ8YMU8</accession>
<keyword evidence="3" id="KW-1185">Reference proteome</keyword>
<organism evidence="2 3">
    <name type="scientific">Anaeramoeba flamelloides</name>
    <dbReference type="NCBI Taxonomy" id="1746091"/>
    <lineage>
        <taxon>Eukaryota</taxon>
        <taxon>Metamonada</taxon>
        <taxon>Anaeramoebidae</taxon>
        <taxon>Anaeramoeba</taxon>
    </lineage>
</organism>
<sequence>METVYGVCVFNSPKPISHNGIKLSVEGSVALRSSAKNVGAFDSLYNTIEPLEILNINYPLLKPGKLPQGKTEIPFEFPFQPLVESKLIETYHGVYVNIAYTMTIVLARKGILKNFEAKEEVYATVPPKKTFSLVTKDFYITPDSLRNVSKKMISKVPKFSISGKIDSLVCPISEPFTGYIKVDKSSSLIGSIEVQLIRIESCGSKKDGFVRETTEIQNLQIVDGNVSNELEIPIYVTFPKLFCCPSLSTKNYRIEFEINILVLFTNNAVVSENFPIQVIRTN</sequence>
<dbReference type="Pfam" id="PF03643">
    <property type="entry name" value="Vps26"/>
    <property type="match status" value="1"/>
</dbReference>
<protein>
    <submittedName>
        <fullName evidence="2">Vacuolar protein sorting-associated protein 26c</fullName>
    </submittedName>
</protein>
<evidence type="ECO:0000256" key="1">
    <source>
        <dbReference type="ARBA" id="ARBA00009100"/>
    </source>
</evidence>
<dbReference type="InterPro" id="IPR028934">
    <property type="entry name" value="Vps26-related"/>
</dbReference>
<evidence type="ECO:0000313" key="2">
    <source>
        <dbReference type="EMBL" id="KAJ6245934.1"/>
    </source>
</evidence>
<comment type="similarity">
    <text evidence="1">Belongs to the VPS26 family.</text>
</comment>
<reference evidence="2" key="1">
    <citation type="submission" date="2022-08" db="EMBL/GenBank/DDBJ databases">
        <title>Novel sulfate-reducing endosymbionts in the free-living metamonad Anaeramoeba.</title>
        <authorList>
            <person name="Jerlstrom-Hultqvist J."/>
            <person name="Cepicka I."/>
            <person name="Gallot-Lavallee L."/>
            <person name="Salas-Leiva D."/>
            <person name="Curtis B.A."/>
            <person name="Zahonova K."/>
            <person name="Pipaliya S."/>
            <person name="Dacks J."/>
            <person name="Roger A.J."/>
        </authorList>
    </citation>
    <scope>NUCLEOTIDE SEQUENCE</scope>
    <source>
        <strain evidence="2">Schooner1</strain>
    </source>
</reference>
<proteinExistence type="inferred from homology"/>
<dbReference type="Gene3D" id="2.60.40.640">
    <property type="match status" value="2"/>
</dbReference>
<dbReference type="EMBL" id="JAOAOG010000140">
    <property type="protein sequence ID" value="KAJ6245934.1"/>
    <property type="molecule type" value="Genomic_DNA"/>
</dbReference>
<gene>
    <name evidence="2" type="ORF">M0813_19693</name>
</gene>
<dbReference type="InterPro" id="IPR014752">
    <property type="entry name" value="Arrestin-like_C"/>
</dbReference>